<dbReference type="AlphaFoldDB" id="A0A380ZWD9"/>
<evidence type="ECO:0000313" key="3">
    <source>
        <dbReference type="Proteomes" id="UP000255515"/>
    </source>
</evidence>
<accession>A0A380ZWD9</accession>
<protein>
    <submittedName>
        <fullName evidence="2">Phage-related holin (Lysis protein)</fullName>
    </submittedName>
</protein>
<dbReference type="CDD" id="cd22641">
    <property type="entry name" value="C24-like"/>
    <property type="match status" value="1"/>
</dbReference>
<sequence length="270" mass="30201">MDRLILNGTDGFPLYTDTLEEAQRAWSIINAFCGIVGDKAIISGCVQTGSHVSDGFIVLNGEVFPFKGGTLGQNIFIKEEITEREFKDKSRKPVFLARIAVFGSSTPDKTYPWADFVRVENLIENNNKHADFEARLQALEAKKSPVPIGLIAIWGKPATEPIPEGWRECTDLRGRFPLGWNPNDVDFNTVGAIGGEKKHRLTIEEMPRHAHGLTVKSNIDGHDAHSGGFDGGRHPFRWHNINTHEQGNGDPHNNMPPYRIIRYIEFVGFN</sequence>
<organism evidence="2 3">
    <name type="scientific">Bergeyella zoohelcum</name>
    <dbReference type="NCBI Taxonomy" id="1015"/>
    <lineage>
        <taxon>Bacteria</taxon>
        <taxon>Pseudomonadati</taxon>
        <taxon>Bacteroidota</taxon>
        <taxon>Flavobacteriia</taxon>
        <taxon>Flavobacteriales</taxon>
        <taxon>Weeksellaceae</taxon>
        <taxon>Bergeyella</taxon>
    </lineage>
</organism>
<name>A0A380ZWD9_9FLAO</name>
<dbReference type="EMBL" id="UFTJ01000005">
    <property type="protein sequence ID" value="SUV53118.1"/>
    <property type="molecule type" value="Genomic_DNA"/>
</dbReference>
<proteinExistence type="predicted"/>
<dbReference type="Proteomes" id="UP000255515">
    <property type="component" value="Unassembled WGS sequence"/>
</dbReference>
<reference evidence="2 3" key="1">
    <citation type="submission" date="2018-06" db="EMBL/GenBank/DDBJ databases">
        <authorList>
            <consortium name="Pathogen Informatics"/>
            <person name="Doyle S."/>
        </authorList>
    </citation>
    <scope>NUCLEOTIDE SEQUENCE [LARGE SCALE GENOMIC DNA]</scope>
    <source>
        <strain evidence="2 3">NCTC11661</strain>
    </source>
</reference>
<dbReference type="InterPro" id="IPR053827">
    <property type="entry name" value="Gp10_C"/>
</dbReference>
<evidence type="ECO:0000313" key="2">
    <source>
        <dbReference type="EMBL" id="SUV53118.1"/>
    </source>
</evidence>
<gene>
    <name evidence="2" type="ORF">NCTC11661_02265</name>
</gene>
<evidence type="ECO:0000259" key="1">
    <source>
        <dbReference type="Pfam" id="PF21939"/>
    </source>
</evidence>
<feature type="domain" description="Baseplate structural protein Gp10 C-terminal" evidence="1">
    <location>
        <begin position="173"/>
        <end position="260"/>
    </location>
</feature>
<dbReference type="RefSeq" id="WP_002688575.1">
    <property type="nucleotide sequence ID" value="NZ_UFTJ01000005.1"/>
</dbReference>
<dbReference type="Pfam" id="PF21939">
    <property type="entry name" value="Gp10_C"/>
    <property type="match status" value="1"/>
</dbReference>
<dbReference type="SUPFAM" id="SSF88874">
    <property type="entry name" value="Receptor-binding domain of short tail fibre protein gp12"/>
    <property type="match status" value="1"/>
</dbReference>